<dbReference type="AlphaFoldDB" id="U4LPB1"/>
<dbReference type="Proteomes" id="UP000018144">
    <property type="component" value="Unassembled WGS sequence"/>
</dbReference>
<evidence type="ECO:0000313" key="1">
    <source>
        <dbReference type="EMBL" id="CCX33407.1"/>
    </source>
</evidence>
<protein>
    <submittedName>
        <fullName evidence="1">Uncharacterized protein</fullName>
    </submittedName>
</protein>
<accession>U4LPB1</accession>
<reference evidence="1 2" key="1">
    <citation type="journal article" date="2013" name="PLoS Genet.">
        <title>The genome and development-dependent transcriptomes of Pyronema confluens: a window into fungal evolution.</title>
        <authorList>
            <person name="Traeger S."/>
            <person name="Altegoer F."/>
            <person name="Freitag M."/>
            <person name="Gabaldon T."/>
            <person name="Kempken F."/>
            <person name="Kumar A."/>
            <person name="Marcet-Houben M."/>
            <person name="Poggeler S."/>
            <person name="Stajich J.E."/>
            <person name="Nowrousian M."/>
        </authorList>
    </citation>
    <scope>NUCLEOTIDE SEQUENCE [LARGE SCALE GENOMIC DNA]</scope>
    <source>
        <strain evidence="2">CBS 100304</strain>
        <tissue evidence="1">Vegetative mycelium</tissue>
    </source>
</reference>
<gene>
    <name evidence="1" type="ORF">PCON_01088</name>
</gene>
<name>U4LPB1_PYROM</name>
<proteinExistence type="predicted"/>
<dbReference type="EMBL" id="HF936056">
    <property type="protein sequence ID" value="CCX33407.1"/>
    <property type="molecule type" value="Genomic_DNA"/>
</dbReference>
<organism evidence="1 2">
    <name type="scientific">Pyronema omphalodes (strain CBS 100304)</name>
    <name type="common">Pyronema confluens</name>
    <dbReference type="NCBI Taxonomy" id="1076935"/>
    <lineage>
        <taxon>Eukaryota</taxon>
        <taxon>Fungi</taxon>
        <taxon>Dikarya</taxon>
        <taxon>Ascomycota</taxon>
        <taxon>Pezizomycotina</taxon>
        <taxon>Pezizomycetes</taxon>
        <taxon>Pezizales</taxon>
        <taxon>Pyronemataceae</taxon>
        <taxon>Pyronema</taxon>
    </lineage>
</organism>
<evidence type="ECO:0000313" key="2">
    <source>
        <dbReference type="Proteomes" id="UP000018144"/>
    </source>
</evidence>
<sequence length="78" mass="8824">MLGCEAIRAGCGCETILKTWCGRKAEIKPPHRFRAWGFDTEHAVTRSGHHGRDDLDPFLYLDPLMPSDDLDHPTAFGW</sequence>
<keyword evidence="2" id="KW-1185">Reference proteome</keyword>